<dbReference type="OrthoDB" id="10489878at2759"/>
<evidence type="ECO:0000313" key="3">
    <source>
        <dbReference type="EMBL" id="VUZ50359.1"/>
    </source>
</evidence>
<evidence type="ECO:0000313" key="2">
    <source>
        <dbReference type="EMBL" id="VDL60132.1"/>
    </source>
</evidence>
<proteinExistence type="predicted"/>
<reference evidence="3 5" key="3">
    <citation type="submission" date="2019-07" db="EMBL/GenBank/DDBJ databases">
        <authorList>
            <person name="Jastrzebski P J."/>
            <person name="Paukszto L."/>
            <person name="Jastrzebski P J."/>
        </authorList>
    </citation>
    <scope>NUCLEOTIDE SEQUENCE [LARGE SCALE GENOMIC DNA]</scope>
    <source>
        <strain evidence="3 5">WMS-il1</strain>
    </source>
</reference>
<dbReference type="EMBL" id="UYSG01010983">
    <property type="protein sequence ID" value="VDL60132.1"/>
    <property type="molecule type" value="Genomic_DNA"/>
</dbReference>
<organism evidence="6">
    <name type="scientific">Hymenolepis diminuta</name>
    <name type="common">Rat tapeworm</name>
    <dbReference type="NCBI Taxonomy" id="6216"/>
    <lineage>
        <taxon>Eukaryota</taxon>
        <taxon>Metazoa</taxon>
        <taxon>Spiralia</taxon>
        <taxon>Lophotrochozoa</taxon>
        <taxon>Platyhelminthes</taxon>
        <taxon>Cestoda</taxon>
        <taxon>Eucestoda</taxon>
        <taxon>Cyclophyllidea</taxon>
        <taxon>Hymenolepididae</taxon>
        <taxon>Hymenolepis</taxon>
    </lineage>
</organism>
<dbReference type="Proteomes" id="UP000321570">
    <property type="component" value="Unassembled WGS sequence"/>
</dbReference>
<sequence>MCFKFWRFKWLPSERCSQSSPTTAENKDEDDMLELKKEISAINKVIEAARLRKGGETENQADLPKVRFYLDPDPERYDLDWYLTTPSLPIVHNNDNEDDEEESDADDDDDCERRCVLS</sequence>
<feature type="compositionally biased region" description="Acidic residues" evidence="1">
    <location>
        <begin position="96"/>
        <end position="110"/>
    </location>
</feature>
<dbReference type="EMBL" id="CABIJS010000356">
    <property type="protein sequence ID" value="VUZ50359.1"/>
    <property type="molecule type" value="Genomic_DNA"/>
</dbReference>
<evidence type="ECO:0000313" key="5">
    <source>
        <dbReference type="Proteomes" id="UP000321570"/>
    </source>
</evidence>
<evidence type="ECO:0000313" key="4">
    <source>
        <dbReference type="Proteomes" id="UP000274504"/>
    </source>
</evidence>
<dbReference type="Proteomes" id="UP000274504">
    <property type="component" value="Unassembled WGS sequence"/>
</dbReference>
<name>A0A0R3SRK6_HYMDI</name>
<dbReference type="AlphaFoldDB" id="A0A0R3SRK6"/>
<protein>
    <submittedName>
        <fullName evidence="2 6">Uncharacterized protein</fullName>
    </submittedName>
</protein>
<gene>
    <name evidence="2" type="ORF">HDID_LOCUS7814</name>
    <name evidence="3" type="ORF">WMSIL1_LOCUS9271</name>
</gene>
<reference evidence="6" key="1">
    <citation type="submission" date="2017-02" db="UniProtKB">
        <authorList>
            <consortium name="WormBaseParasite"/>
        </authorList>
    </citation>
    <scope>IDENTIFICATION</scope>
</reference>
<evidence type="ECO:0000256" key="1">
    <source>
        <dbReference type="SAM" id="MobiDB-lite"/>
    </source>
</evidence>
<dbReference type="WBParaSite" id="HDID_0000781601-mRNA-1">
    <property type="protein sequence ID" value="HDID_0000781601-mRNA-1"/>
    <property type="gene ID" value="HDID_0000781601"/>
</dbReference>
<accession>A0A0R3SRK6</accession>
<keyword evidence="5" id="KW-1185">Reference proteome</keyword>
<reference evidence="2 4" key="2">
    <citation type="submission" date="2018-11" db="EMBL/GenBank/DDBJ databases">
        <authorList>
            <consortium name="Pathogen Informatics"/>
        </authorList>
    </citation>
    <scope>NUCLEOTIDE SEQUENCE [LARGE SCALE GENOMIC DNA]</scope>
</reference>
<feature type="region of interest" description="Disordered" evidence="1">
    <location>
        <begin position="88"/>
        <end position="118"/>
    </location>
</feature>
<evidence type="ECO:0000313" key="6">
    <source>
        <dbReference type="WBParaSite" id="HDID_0000781601-mRNA-1"/>
    </source>
</evidence>